<keyword evidence="2" id="KW-1185">Reference proteome</keyword>
<gene>
    <name evidence="1" type="ORF">M8818_003875</name>
</gene>
<protein>
    <submittedName>
        <fullName evidence="1">Uncharacterized protein</fullName>
    </submittedName>
</protein>
<comment type="caution">
    <text evidence="1">The sequence shown here is derived from an EMBL/GenBank/DDBJ whole genome shotgun (WGS) entry which is preliminary data.</text>
</comment>
<sequence length="657" mass="73307">MGSRQHRDEEANNLRQNERYHDDEPSEDDTLLPPESVHGSESGDEELDMDKDDSWISRLKQRIPGPIKRVSGAVVTWVKGPQPPRIYKIEPLFPQIQHAPLKLLDRYAPKRAQRAGLLLAIYFFWLLAFSLIQWKSSFASDIEGYGSPVRLNCGDTYWGKGNDCGVNGDQCRPFSNHSMAFRCPANCIKTHVLNPHAVGDQEVVYKPLVIGGPTNGSDPIGSAYYRGDSFICGSAIHAGFVNNKQGGCGVLTLLGEQKDYQASKRHGIGSVAFDSYFPQTFAFEDGTQAQCRDLRWPLLAISIIFTATLSLFTTSPAVFFWSNFVILFFQTGLASDPPNLTDYHSLISIAVGRFLPAAFCATVIYRYAVKRSLTSLTAQFEKTVLWLGPAWVGALNNYTFDRIPIQRLTPHDIKAQPGAVPALVLIVLSIFFIALGQAWAFRVEGRMPRYLALYATFGVTLLLLLAVPGMNIRIHHYILALLLLPGTSFQNRPSLLYQGLLVGLFINGIARWGFDSLLQTPDELRGDAQLGTLLPQVPSPIITPTNITFTLGPLPPPYKARAYDGISVLVNDVERLRAFEDYDDRGTWVDGKREWTWERWEEGLPEYFRFAYMSGRLVGDYTKAATWSEDGAWVPAKPGPSRKGKRVSGRSAMEEVD</sequence>
<dbReference type="EMBL" id="JAMKPW020000017">
    <property type="protein sequence ID" value="KAK8209180.1"/>
    <property type="molecule type" value="Genomic_DNA"/>
</dbReference>
<evidence type="ECO:0000313" key="1">
    <source>
        <dbReference type="EMBL" id="KAK8209180.1"/>
    </source>
</evidence>
<name>A0ACC3SEC1_9PEZI</name>
<accession>A0ACC3SEC1</accession>
<proteinExistence type="predicted"/>
<dbReference type="Proteomes" id="UP001320706">
    <property type="component" value="Unassembled WGS sequence"/>
</dbReference>
<organism evidence="1 2">
    <name type="scientific">Zalaria obscura</name>
    <dbReference type="NCBI Taxonomy" id="2024903"/>
    <lineage>
        <taxon>Eukaryota</taxon>
        <taxon>Fungi</taxon>
        <taxon>Dikarya</taxon>
        <taxon>Ascomycota</taxon>
        <taxon>Pezizomycotina</taxon>
        <taxon>Dothideomycetes</taxon>
        <taxon>Dothideomycetidae</taxon>
        <taxon>Dothideales</taxon>
        <taxon>Zalariaceae</taxon>
        <taxon>Zalaria</taxon>
    </lineage>
</organism>
<reference evidence="1" key="1">
    <citation type="submission" date="2024-02" db="EMBL/GenBank/DDBJ databases">
        <title>Metagenome Assembled Genome of Zalaria obscura JY119.</title>
        <authorList>
            <person name="Vighnesh L."/>
            <person name="Jagadeeshwari U."/>
            <person name="Venkata Ramana C."/>
            <person name="Sasikala C."/>
        </authorList>
    </citation>
    <scope>NUCLEOTIDE SEQUENCE</scope>
    <source>
        <strain evidence="1">JY119</strain>
    </source>
</reference>
<evidence type="ECO:0000313" key="2">
    <source>
        <dbReference type="Proteomes" id="UP001320706"/>
    </source>
</evidence>